<dbReference type="SUPFAM" id="SSF69360">
    <property type="entry name" value="Cell wall binding repeat"/>
    <property type="match status" value="1"/>
</dbReference>
<feature type="domain" description="Bacterial repeat" evidence="5">
    <location>
        <begin position="367"/>
        <end position="427"/>
    </location>
</feature>
<keyword evidence="1" id="KW-0677">Repeat</keyword>
<gene>
    <name evidence="6" type="ORF">CE91St55_41940</name>
</gene>
<name>A0AA37N4E8_9FIRM</name>
<evidence type="ECO:0000313" key="6">
    <source>
        <dbReference type="EMBL" id="GKH02213.1"/>
    </source>
</evidence>
<dbReference type="Proteomes" id="UP001055091">
    <property type="component" value="Unassembled WGS sequence"/>
</dbReference>
<evidence type="ECO:0000313" key="7">
    <source>
        <dbReference type="Proteomes" id="UP001055091"/>
    </source>
</evidence>
<accession>A0AA37N4E8</accession>
<dbReference type="GO" id="GO:0030313">
    <property type="term" value="C:cell envelope"/>
    <property type="evidence" value="ECO:0007669"/>
    <property type="project" value="UniProtKB-SubCell"/>
</dbReference>
<dbReference type="Gene3D" id="2.60.40.4270">
    <property type="entry name" value="Listeria-Bacteroides repeat domain"/>
    <property type="match status" value="1"/>
</dbReference>
<proteinExistence type="predicted"/>
<dbReference type="InterPro" id="IPR044060">
    <property type="entry name" value="Bacterial_rp_domain"/>
</dbReference>
<organism evidence="6 7">
    <name type="scientific">Hungatella hathewayi</name>
    <dbReference type="NCBI Taxonomy" id="154046"/>
    <lineage>
        <taxon>Bacteria</taxon>
        <taxon>Bacillati</taxon>
        <taxon>Bacillota</taxon>
        <taxon>Clostridia</taxon>
        <taxon>Lachnospirales</taxon>
        <taxon>Lachnospiraceae</taxon>
        <taxon>Hungatella</taxon>
    </lineage>
</organism>
<dbReference type="Gene3D" id="2.10.270.10">
    <property type="entry name" value="Cholin Binding"/>
    <property type="match status" value="2"/>
</dbReference>
<reference evidence="6" key="1">
    <citation type="submission" date="2022-01" db="EMBL/GenBank/DDBJ databases">
        <title>Novel bile acid biosynthetic pathways are enriched in the microbiome of centenarians.</title>
        <authorList>
            <person name="Sato Y."/>
            <person name="Atarashi K."/>
            <person name="Plichta R.D."/>
            <person name="Arai Y."/>
            <person name="Sasajima S."/>
            <person name="Kearney M.S."/>
            <person name="Suda W."/>
            <person name="Takeshita K."/>
            <person name="Sasaki T."/>
            <person name="Okamoto S."/>
            <person name="Skelly N.A."/>
            <person name="Okamura Y."/>
            <person name="Vlamakis H."/>
            <person name="Li Y."/>
            <person name="Tanoue T."/>
            <person name="Takei H."/>
            <person name="Nittono H."/>
            <person name="Narushima S."/>
            <person name="Irie J."/>
            <person name="Itoh H."/>
            <person name="Moriya K."/>
            <person name="Sugiura Y."/>
            <person name="Suematsu M."/>
            <person name="Moritoki N."/>
            <person name="Shibata S."/>
            <person name="Littman R.D."/>
            <person name="Fischbach A.M."/>
            <person name="Uwamino Y."/>
            <person name="Inoue T."/>
            <person name="Honda A."/>
            <person name="Hattori M."/>
            <person name="Murai T."/>
            <person name="Xavier J.R."/>
            <person name="Hirose N."/>
            <person name="Honda K."/>
        </authorList>
    </citation>
    <scope>NUCLEOTIDE SEQUENCE</scope>
    <source>
        <strain evidence="6">CE91-St55</strain>
    </source>
</reference>
<evidence type="ECO:0000256" key="3">
    <source>
        <dbReference type="SAM" id="MobiDB-lite"/>
    </source>
</evidence>
<dbReference type="AlphaFoldDB" id="A0AA37N4E8"/>
<dbReference type="Pfam" id="PF19127">
    <property type="entry name" value="Choline_bind_3"/>
    <property type="match status" value="1"/>
</dbReference>
<feature type="signal peptide" evidence="4">
    <location>
        <begin position="1"/>
        <end position="28"/>
    </location>
</feature>
<comment type="caution">
    <text evidence="6">The sequence shown here is derived from an EMBL/GenBank/DDBJ whole genome shotgun (WGS) entry which is preliminary data.</text>
</comment>
<evidence type="ECO:0000256" key="2">
    <source>
        <dbReference type="PROSITE-ProRule" id="PRU00591"/>
    </source>
</evidence>
<evidence type="ECO:0000256" key="1">
    <source>
        <dbReference type="ARBA" id="ARBA00022737"/>
    </source>
</evidence>
<feature type="repeat" description="Cell wall-binding" evidence="2">
    <location>
        <begin position="484"/>
        <end position="503"/>
    </location>
</feature>
<evidence type="ECO:0000259" key="5">
    <source>
        <dbReference type="Pfam" id="PF18998"/>
    </source>
</evidence>
<dbReference type="Pfam" id="PF01473">
    <property type="entry name" value="Choline_bind_1"/>
    <property type="match status" value="1"/>
</dbReference>
<dbReference type="EMBL" id="BQNJ01000002">
    <property type="protein sequence ID" value="GKH02213.1"/>
    <property type="molecule type" value="Genomic_DNA"/>
</dbReference>
<feature type="compositionally biased region" description="Low complexity" evidence="3">
    <location>
        <begin position="434"/>
        <end position="446"/>
    </location>
</feature>
<dbReference type="PROSITE" id="PS51170">
    <property type="entry name" value="CW"/>
    <property type="match status" value="1"/>
</dbReference>
<feature type="chain" id="PRO_5041311041" description="Bacterial repeat domain-containing protein" evidence="4">
    <location>
        <begin position="29"/>
        <end position="588"/>
    </location>
</feature>
<dbReference type="RefSeq" id="WP_244052823.1">
    <property type="nucleotide sequence ID" value="NZ_BQNJ01000002.1"/>
</dbReference>
<evidence type="ECO:0000256" key="4">
    <source>
        <dbReference type="SAM" id="SignalP"/>
    </source>
</evidence>
<keyword evidence="4" id="KW-0732">Signal</keyword>
<dbReference type="InterPro" id="IPR042229">
    <property type="entry name" value="Listeria/Bacterioides_rpt_sf"/>
</dbReference>
<sequence length="588" mass="64601">MKFQIKKQMAALLSMAVIAVQFPHAALAETVVPDNKTIESFSVHADTASPSQAEQETDVIVKDHSDHTGYLKSGKNNEMCHITLEPVEGGYATVSKTEALPSDTIKLEAFPEPDYRFKKWEIKDSRGIWIIYPNLDKQSTEIEMWLTDITVYAKFYNINASLSDLKYQVEGSTPVDVPGFTEDQETYHVFLPPDTQENAAITLKGVPTYMQSRIIQNDGITLSGGSGTATITIQAEDPSVSKTYTVNFVRSSYGMTPLFSDLDLGTAEAGYNPASAMQPVSFENTGTLPLHVTSYVWANVGAFRLVDDAAGIGLLPPGKTTSVSIQPESGLKPGVYKDKILIHTLEGIIVTVNLTFTVTEKPIPIFTVTFDPAEGTRTGGGELTQTVPEGGMAAAPVVTRDGYTFTGWDKDFSKVTSDMTVTALWEKNTVPPESGGNSSSGSSKSSSSDRGENSLPDTSELHGNWEQTVTGIWRFKMTGGSYAKNRWGQVNGVWYYFDGEGRMLTGWQYVNHQWYYLFTEEDTETKTGLKEGAMATGWYFDSAYQAWFYLGADGAMAVGQREIDGKQYYFNPESDGTKGVLQKEEETL</sequence>
<feature type="region of interest" description="Disordered" evidence="3">
    <location>
        <begin position="426"/>
        <end position="461"/>
    </location>
</feature>
<dbReference type="InterPro" id="IPR018337">
    <property type="entry name" value="Cell_wall/Cho-bd_repeat"/>
</dbReference>
<protein>
    <recommendedName>
        <fullName evidence="5">Bacterial repeat domain-containing protein</fullName>
    </recommendedName>
</protein>
<dbReference type="Pfam" id="PF18998">
    <property type="entry name" value="Flg_new_2"/>
    <property type="match status" value="2"/>
</dbReference>
<feature type="domain" description="Bacterial repeat" evidence="5">
    <location>
        <begin position="82"/>
        <end position="157"/>
    </location>
</feature>